<comment type="caution">
    <text evidence="1">The sequence shown here is derived from an EMBL/GenBank/DDBJ whole genome shotgun (WGS) entry which is preliminary data.</text>
</comment>
<evidence type="ECO:0000313" key="1">
    <source>
        <dbReference type="EMBL" id="KAL0524206.1"/>
    </source>
</evidence>
<name>A0AAW3BRU3_9TRYP</name>
<dbReference type="EMBL" id="JBAMZN010000025">
    <property type="protein sequence ID" value="KAL0524206.1"/>
    <property type="molecule type" value="Genomic_DNA"/>
</dbReference>
<sequence length="119" mass="14336">MMRRFTSRISAFTAMPGVEQIRQFHFPLTCPPIDIEYLDSDPLEFAVRTEARNWGFDDLQYMRELAFVRINNNPSIGDFRTMTPEERRDLFWGSDRQDFFRHITYKLTGNPEHLYHRGW</sequence>
<dbReference type="AlphaFoldDB" id="A0AAW3BRU3"/>
<evidence type="ECO:0008006" key="3">
    <source>
        <dbReference type="Google" id="ProtNLM"/>
    </source>
</evidence>
<accession>A0AAW3BRU3</accession>
<organism evidence="1 2">
    <name type="scientific">Leishmania naiffi</name>
    <dbReference type="NCBI Taxonomy" id="5678"/>
    <lineage>
        <taxon>Eukaryota</taxon>
        <taxon>Discoba</taxon>
        <taxon>Euglenozoa</taxon>
        <taxon>Kinetoplastea</taxon>
        <taxon>Metakinetoplastina</taxon>
        <taxon>Trypanosomatida</taxon>
        <taxon>Trypanosomatidae</taxon>
        <taxon>Leishmaniinae</taxon>
        <taxon>Leishmania</taxon>
        <taxon>Leishmania naiffi species complex</taxon>
    </lineage>
</organism>
<keyword evidence="2" id="KW-1185">Reference proteome</keyword>
<evidence type="ECO:0000313" key="2">
    <source>
        <dbReference type="Proteomes" id="UP001501274"/>
    </source>
</evidence>
<gene>
    <name evidence="1" type="ORF">Q4I28_003963</name>
</gene>
<protein>
    <recommendedName>
        <fullName evidence="3">Cytochrome c oxidase subunit 10</fullName>
    </recommendedName>
</protein>
<dbReference type="Proteomes" id="UP001501274">
    <property type="component" value="Unassembled WGS sequence"/>
</dbReference>
<proteinExistence type="predicted"/>
<reference evidence="1 2" key="1">
    <citation type="submission" date="2024-02" db="EMBL/GenBank/DDBJ databases">
        <title>FIRST GENOME SEQUENCES OF Leishmania (Viannia) shawi, Leishmania (Viannia) lindenbergi AND Leishmania (Viannia) utingensis.</title>
        <authorList>
            <person name="Resadore F."/>
            <person name="Custodio M.G.F."/>
            <person name="Boite M.C."/>
            <person name="Cupolillo E."/>
            <person name="Ferreira G.E.M."/>
        </authorList>
    </citation>
    <scope>NUCLEOTIDE SEQUENCE [LARGE SCALE GENOMIC DNA]</scope>
    <source>
        <strain evidence="1 2">MDAS/BR/1979/M5533</strain>
    </source>
</reference>